<dbReference type="InParanoid" id="A0A7N2RC73"/>
<feature type="compositionally biased region" description="Polar residues" evidence="1">
    <location>
        <begin position="209"/>
        <end position="220"/>
    </location>
</feature>
<reference evidence="2 3" key="1">
    <citation type="journal article" date="2016" name="G3 (Bethesda)">
        <title>First Draft Assembly and Annotation of the Genome of a California Endemic Oak Quercus lobata Nee (Fagaceae).</title>
        <authorList>
            <person name="Sork V.L."/>
            <person name="Fitz-Gibbon S.T."/>
            <person name="Puiu D."/>
            <person name="Crepeau M."/>
            <person name="Gugger P.F."/>
            <person name="Sherman R."/>
            <person name="Stevens K."/>
            <person name="Langley C.H."/>
            <person name="Pellegrini M."/>
            <person name="Salzberg S.L."/>
        </authorList>
    </citation>
    <scope>NUCLEOTIDE SEQUENCE [LARGE SCALE GENOMIC DNA]</scope>
    <source>
        <strain evidence="2 3">cv. SW786</strain>
    </source>
</reference>
<feature type="region of interest" description="Disordered" evidence="1">
    <location>
        <begin position="194"/>
        <end position="220"/>
    </location>
</feature>
<reference evidence="2" key="2">
    <citation type="submission" date="2021-01" db="UniProtKB">
        <authorList>
            <consortium name="EnsemblPlants"/>
        </authorList>
    </citation>
    <scope>IDENTIFICATION</scope>
</reference>
<dbReference type="AlphaFoldDB" id="A0A7N2RC73"/>
<organism evidence="2 3">
    <name type="scientific">Quercus lobata</name>
    <name type="common">Valley oak</name>
    <dbReference type="NCBI Taxonomy" id="97700"/>
    <lineage>
        <taxon>Eukaryota</taxon>
        <taxon>Viridiplantae</taxon>
        <taxon>Streptophyta</taxon>
        <taxon>Embryophyta</taxon>
        <taxon>Tracheophyta</taxon>
        <taxon>Spermatophyta</taxon>
        <taxon>Magnoliopsida</taxon>
        <taxon>eudicotyledons</taxon>
        <taxon>Gunneridae</taxon>
        <taxon>Pentapetalae</taxon>
        <taxon>rosids</taxon>
        <taxon>fabids</taxon>
        <taxon>Fagales</taxon>
        <taxon>Fagaceae</taxon>
        <taxon>Quercus</taxon>
    </lineage>
</organism>
<protein>
    <submittedName>
        <fullName evidence="2">Uncharacterized protein</fullName>
    </submittedName>
</protein>
<evidence type="ECO:0000256" key="1">
    <source>
        <dbReference type="SAM" id="MobiDB-lite"/>
    </source>
</evidence>
<dbReference type="Gramene" id="QL10p043041:mrna">
    <property type="protein sequence ID" value="QL10p043041:mrna"/>
    <property type="gene ID" value="QL10p043041"/>
</dbReference>
<dbReference type="EMBL" id="LRBV02000010">
    <property type="status" value="NOT_ANNOTATED_CDS"/>
    <property type="molecule type" value="Genomic_DNA"/>
</dbReference>
<name>A0A7N2RC73_QUELO</name>
<evidence type="ECO:0000313" key="2">
    <source>
        <dbReference type="EnsemblPlants" id="QL10p043041:mrna"/>
    </source>
</evidence>
<evidence type="ECO:0000313" key="3">
    <source>
        <dbReference type="Proteomes" id="UP000594261"/>
    </source>
</evidence>
<keyword evidence="3" id="KW-1185">Reference proteome</keyword>
<sequence>MAPGTLTRAAEDSQLPARITVTRAAMTASSSTDLQNLKFWGSTELTRASLFSGFSSTRRLLRHAPSTRRKSAADVIWMTSSLHVSSHASTSTSALVHVSDTSSATLGKPSRRWTLPHWSSSCFKALQKQEQLAASHRIDSIWKEVQKQKELEQTLQRRYGDLVPELEKMQQAQKQEEIAAKNHALELSKAAEDQTVVQSVVTDEPIPSSKEQLGSSIPCR</sequence>
<accession>A0A7N2RC73</accession>
<dbReference type="Proteomes" id="UP000594261">
    <property type="component" value="Chromosome 10"/>
</dbReference>
<dbReference type="EnsemblPlants" id="QL10p043041:mrna">
    <property type="protein sequence ID" value="QL10p043041:mrna"/>
    <property type="gene ID" value="QL10p043041"/>
</dbReference>
<proteinExistence type="predicted"/>